<feature type="transmembrane region" description="Helical" evidence="7">
    <location>
        <begin position="766"/>
        <end position="794"/>
    </location>
</feature>
<dbReference type="EMBL" id="WKJK01000023">
    <property type="protein sequence ID" value="MRW94127.1"/>
    <property type="molecule type" value="Genomic_DNA"/>
</dbReference>
<evidence type="ECO:0000256" key="3">
    <source>
        <dbReference type="ARBA" id="ARBA00022475"/>
    </source>
</evidence>
<feature type="transmembrane region" description="Helical" evidence="7">
    <location>
        <begin position="814"/>
        <end position="834"/>
    </location>
</feature>
<dbReference type="Pfam" id="PF12704">
    <property type="entry name" value="MacB_PCD"/>
    <property type="match status" value="1"/>
</dbReference>
<feature type="transmembrane region" description="Helical" evidence="7">
    <location>
        <begin position="355"/>
        <end position="379"/>
    </location>
</feature>
<dbReference type="GO" id="GO:0098797">
    <property type="term" value="C:plasma membrane protein complex"/>
    <property type="evidence" value="ECO:0007669"/>
    <property type="project" value="TreeGrafter"/>
</dbReference>
<keyword evidence="4 7" id="KW-0812">Transmembrane</keyword>
<comment type="similarity">
    <text evidence="2">Belongs to the ABC-4 integral membrane protein family. LolC/E subfamily.</text>
</comment>
<sequence length="850" mass="90186">MARLSRWLLLGEWRAHPVRTLVAVAAIAVGISLGFAIHLINAAAFNEFSAAVKGLSGVADIQVRGTEAFFDEAIYPRLAQRDGVAVASPVLEFDASIPGQRSALKVIGTDALRAVFISQELVGQPEAGNLGDIVADDAVFLSPAATQWLQPAANRITVQVGVKQLQLRVAGAVPAARAGQRLAIMDIGAAQWRFEKLGQLSRIDFKLRDGVNREAFKTQLEQELQRDYPGRFRVNQPNDEDQTSRNEGMSRAYRVNLTVLALVALFTGAFLVFSTQALSVIRRRSQFALLRVLGLDRRQLMRQILLEGLCLGIIGSGIGIAAGYGLAATALHFMGADLGAGFFSGVRPQVQFTPLAAAIYFALGVAVALLGCAAPALDAARAKPAIALKSGTEEAAMSRLSRAWPSLACMALAALLSQAPPVFELPLFGYLSIALLLIGAIGLMPRLAGTVFRLAHQRWSAATADRPDASAVVTLTLARLANASSQAGIALGGVLSSFSLMVAMAIMVASFRVSLDDWLQHVLPADIYISSASAGATASLRPQEQAILAALPGVDHADFLSTHALSLAPDRPAVALMARSVDAAAPERTLAIVGAAHTPAAGAPPPVWISEAMVDLYGMRLGQRITLPLNGQQHAFEVAGVWRDYARSTGTIQMRLSDYRAITGQQNVSGVALTLKPGAKAEDTLAAFRRLPFAAALEASEPSQIRAMSMKIFDRSFAITYLLEAIAIVIGLFGVAATFSAQTLARAREFGMLRHVGVTRRQVLSILAIEGGSLTALGIATGFVLGWVISLILVFVVNPQSFHWTMQLHLPWPLLASVAGLLLAAAALTALLSGRQALSGGPIRAVREDW</sequence>
<accession>A0A6I2LAG2</accession>
<evidence type="ECO:0000256" key="2">
    <source>
        <dbReference type="ARBA" id="ARBA00005236"/>
    </source>
</evidence>
<feature type="transmembrane region" description="Helical" evidence="7">
    <location>
        <begin position="489"/>
        <end position="511"/>
    </location>
</feature>
<dbReference type="InterPro" id="IPR051447">
    <property type="entry name" value="Lipoprotein-release_system"/>
</dbReference>
<evidence type="ECO:0000256" key="4">
    <source>
        <dbReference type="ARBA" id="ARBA00022692"/>
    </source>
</evidence>
<reference evidence="10 11" key="1">
    <citation type="submission" date="2019-11" db="EMBL/GenBank/DDBJ databases">
        <title>Novel species isolated from a subtropical stream in China.</title>
        <authorList>
            <person name="Lu H."/>
        </authorList>
    </citation>
    <scope>NUCLEOTIDE SEQUENCE [LARGE SCALE GENOMIC DNA]</scope>
    <source>
        <strain evidence="10 11">FT80W</strain>
    </source>
</reference>
<name>A0A6I2LAG2_9BURK</name>
<feature type="transmembrane region" description="Helical" evidence="7">
    <location>
        <begin position="21"/>
        <end position="40"/>
    </location>
</feature>
<feature type="transmembrane region" description="Helical" evidence="7">
    <location>
        <begin position="304"/>
        <end position="335"/>
    </location>
</feature>
<dbReference type="Proteomes" id="UP000433309">
    <property type="component" value="Unassembled WGS sequence"/>
</dbReference>
<evidence type="ECO:0000259" key="8">
    <source>
        <dbReference type="Pfam" id="PF02687"/>
    </source>
</evidence>
<proteinExistence type="inferred from homology"/>
<dbReference type="GO" id="GO:0044874">
    <property type="term" value="P:lipoprotein localization to outer membrane"/>
    <property type="evidence" value="ECO:0007669"/>
    <property type="project" value="TreeGrafter"/>
</dbReference>
<dbReference type="PANTHER" id="PTHR30489:SF0">
    <property type="entry name" value="LIPOPROTEIN-RELEASING SYSTEM TRANSMEMBRANE PROTEIN LOLE"/>
    <property type="match status" value="1"/>
</dbReference>
<organism evidence="10 11">
    <name type="scientific">Duganella guangzhouensis</name>
    <dbReference type="NCBI Taxonomy" id="2666084"/>
    <lineage>
        <taxon>Bacteria</taxon>
        <taxon>Pseudomonadati</taxon>
        <taxon>Pseudomonadota</taxon>
        <taxon>Betaproteobacteria</taxon>
        <taxon>Burkholderiales</taxon>
        <taxon>Oxalobacteraceae</taxon>
        <taxon>Telluria group</taxon>
        <taxon>Duganella</taxon>
    </lineage>
</organism>
<gene>
    <name evidence="10" type="ORF">GJ699_29460</name>
</gene>
<feature type="domain" description="MacB-like periplasmic core" evidence="9">
    <location>
        <begin position="489"/>
        <end position="690"/>
    </location>
</feature>
<dbReference type="RefSeq" id="WP_154383062.1">
    <property type="nucleotide sequence ID" value="NZ_WKJK01000023.1"/>
</dbReference>
<keyword evidence="11" id="KW-1185">Reference proteome</keyword>
<feature type="transmembrane region" description="Helical" evidence="7">
    <location>
        <begin position="718"/>
        <end position="745"/>
    </location>
</feature>
<evidence type="ECO:0000313" key="11">
    <source>
        <dbReference type="Proteomes" id="UP000433309"/>
    </source>
</evidence>
<keyword evidence="6 7" id="KW-0472">Membrane</keyword>
<keyword evidence="5 7" id="KW-1133">Transmembrane helix</keyword>
<evidence type="ECO:0000256" key="6">
    <source>
        <dbReference type="ARBA" id="ARBA00023136"/>
    </source>
</evidence>
<keyword evidence="3" id="KW-1003">Cell membrane</keyword>
<feature type="domain" description="ABC3 transporter permease C-terminal" evidence="8">
    <location>
        <begin position="725"/>
        <end position="839"/>
    </location>
</feature>
<feature type="domain" description="ABC3 transporter permease C-terminal" evidence="8">
    <location>
        <begin position="259"/>
        <end position="383"/>
    </location>
</feature>
<evidence type="ECO:0000256" key="1">
    <source>
        <dbReference type="ARBA" id="ARBA00004651"/>
    </source>
</evidence>
<comment type="caution">
    <text evidence="10">The sequence shown here is derived from an EMBL/GenBank/DDBJ whole genome shotgun (WGS) entry which is preliminary data.</text>
</comment>
<protein>
    <submittedName>
        <fullName evidence="10">FtsX-like permease family protein</fullName>
    </submittedName>
</protein>
<dbReference type="PANTHER" id="PTHR30489">
    <property type="entry name" value="LIPOPROTEIN-RELEASING SYSTEM TRANSMEMBRANE PROTEIN LOLE"/>
    <property type="match status" value="1"/>
</dbReference>
<comment type="subcellular location">
    <subcellularLocation>
        <location evidence="1">Cell membrane</location>
        <topology evidence="1">Multi-pass membrane protein</topology>
    </subcellularLocation>
</comment>
<evidence type="ECO:0000256" key="5">
    <source>
        <dbReference type="ARBA" id="ARBA00022989"/>
    </source>
</evidence>
<dbReference type="InterPro" id="IPR025857">
    <property type="entry name" value="MacB_PCD"/>
</dbReference>
<dbReference type="AlphaFoldDB" id="A0A6I2LAG2"/>
<feature type="transmembrane region" description="Helical" evidence="7">
    <location>
        <begin position="259"/>
        <end position="281"/>
    </location>
</feature>
<evidence type="ECO:0000313" key="10">
    <source>
        <dbReference type="EMBL" id="MRW94127.1"/>
    </source>
</evidence>
<dbReference type="Pfam" id="PF02687">
    <property type="entry name" value="FtsX"/>
    <property type="match status" value="2"/>
</dbReference>
<feature type="transmembrane region" description="Helical" evidence="7">
    <location>
        <begin position="400"/>
        <end position="419"/>
    </location>
</feature>
<dbReference type="InterPro" id="IPR003838">
    <property type="entry name" value="ABC3_permease_C"/>
</dbReference>
<feature type="transmembrane region" description="Helical" evidence="7">
    <location>
        <begin position="425"/>
        <end position="444"/>
    </location>
</feature>
<evidence type="ECO:0000259" key="9">
    <source>
        <dbReference type="Pfam" id="PF12704"/>
    </source>
</evidence>
<evidence type="ECO:0000256" key="7">
    <source>
        <dbReference type="SAM" id="Phobius"/>
    </source>
</evidence>